<evidence type="ECO:0000256" key="1">
    <source>
        <dbReference type="SAM" id="MobiDB-lite"/>
    </source>
</evidence>
<evidence type="ECO:0000313" key="3">
    <source>
        <dbReference type="Proteomes" id="UP001156441"/>
    </source>
</evidence>
<feature type="region of interest" description="Disordered" evidence="1">
    <location>
        <begin position="1"/>
        <end position="34"/>
    </location>
</feature>
<comment type="caution">
    <text evidence="2">The sequence shown here is derived from an EMBL/GenBank/DDBJ whole genome shotgun (WGS) entry which is preliminary data.</text>
</comment>
<dbReference type="EMBL" id="JAFFZE010000009">
    <property type="protein sequence ID" value="MCT2583272.1"/>
    <property type="molecule type" value="Genomic_DNA"/>
</dbReference>
<dbReference type="RefSeq" id="WP_260190644.1">
    <property type="nucleotide sequence ID" value="NZ_JAFFZE010000009.1"/>
</dbReference>
<evidence type="ECO:0008006" key="4">
    <source>
        <dbReference type="Google" id="ProtNLM"/>
    </source>
</evidence>
<evidence type="ECO:0000313" key="2">
    <source>
        <dbReference type="EMBL" id="MCT2583272.1"/>
    </source>
</evidence>
<organism evidence="2 3">
    <name type="scientific">Actinophytocola gossypii</name>
    <dbReference type="NCBI Taxonomy" id="2812003"/>
    <lineage>
        <taxon>Bacteria</taxon>
        <taxon>Bacillati</taxon>
        <taxon>Actinomycetota</taxon>
        <taxon>Actinomycetes</taxon>
        <taxon>Pseudonocardiales</taxon>
        <taxon>Pseudonocardiaceae</taxon>
    </lineage>
</organism>
<sequence>MRFTPVQRRDAHEIADFPTAQTWPFHTEPEPDGETVRARVAAEAFDNAFWITDREAWPGPDGPYDSVGYAILRRDWRTGTTTPVDWTG</sequence>
<name>A0ABT2J5Y5_9PSEU</name>
<gene>
    <name evidence="2" type="ORF">JT362_09110</name>
</gene>
<reference evidence="2 3" key="1">
    <citation type="submission" date="2021-02" db="EMBL/GenBank/DDBJ databases">
        <title>Actinophytocola xerophila sp. nov., isolated from soil of cotton cropping field.</title>
        <authorList>
            <person name="Huang R."/>
            <person name="Chen X."/>
            <person name="Ge X."/>
            <person name="Liu W."/>
        </authorList>
    </citation>
    <scope>NUCLEOTIDE SEQUENCE [LARGE SCALE GENOMIC DNA]</scope>
    <source>
        <strain evidence="2 3">S1-96</strain>
    </source>
</reference>
<accession>A0ABT2J5Y5</accession>
<keyword evidence="3" id="KW-1185">Reference proteome</keyword>
<dbReference type="Proteomes" id="UP001156441">
    <property type="component" value="Unassembled WGS sequence"/>
</dbReference>
<proteinExistence type="predicted"/>
<protein>
    <recommendedName>
        <fullName evidence="4">GNAT family N-acetyltransferase</fullName>
    </recommendedName>
</protein>